<organism evidence="1 2">
    <name type="scientific">Neohortaea acidophila</name>
    <dbReference type="NCBI Taxonomy" id="245834"/>
    <lineage>
        <taxon>Eukaryota</taxon>
        <taxon>Fungi</taxon>
        <taxon>Dikarya</taxon>
        <taxon>Ascomycota</taxon>
        <taxon>Pezizomycotina</taxon>
        <taxon>Dothideomycetes</taxon>
        <taxon>Dothideomycetidae</taxon>
        <taxon>Mycosphaerellales</taxon>
        <taxon>Teratosphaeriaceae</taxon>
        <taxon>Neohortaea</taxon>
    </lineage>
</organism>
<dbReference type="RefSeq" id="XP_033591433.1">
    <property type="nucleotide sequence ID" value="XM_033738209.1"/>
</dbReference>
<dbReference type="SUPFAM" id="SSF53335">
    <property type="entry name" value="S-adenosyl-L-methionine-dependent methyltransferases"/>
    <property type="match status" value="1"/>
</dbReference>
<dbReference type="InterPro" id="IPR029063">
    <property type="entry name" value="SAM-dependent_MTases_sf"/>
</dbReference>
<dbReference type="AlphaFoldDB" id="A0A6A6PYP5"/>
<dbReference type="Proteomes" id="UP000799767">
    <property type="component" value="Unassembled WGS sequence"/>
</dbReference>
<sequence>MAHTFATVLGDEVADADEGAETFDLFSHFHSSQDLGMVDGKATEVEVTVAGRDFTIKQSPGLLRSNREAGTTGAAVWRTSVRFAEWLAWSANPLFLGGVLDSSSSVLELGTGISALAPIMIGERVKKVIATDQQYTLKLLQENISSNVRKSRQPSGPGSGKNIDVCALDWETDDIPSFVRMHVGEDGFDAVVACDCVFNYALIQPLVDTCIETCRARKSVATQHQPTACIIAQQLRQPEVFEQWLNAFIKAFRVWRVPDELIRGCGQEPAGFVIHIGILQPHIDAEKST</sequence>
<evidence type="ECO:0000313" key="2">
    <source>
        <dbReference type="Proteomes" id="UP000799767"/>
    </source>
</evidence>
<dbReference type="GO" id="GO:0005829">
    <property type="term" value="C:cytosol"/>
    <property type="evidence" value="ECO:0007669"/>
    <property type="project" value="TreeGrafter"/>
</dbReference>
<dbReference type="GO" id="GO:0008757">
    <property type="term" value="F:S-adenosylmethionine-dependent methyltransferase activity"/>
    <property type="evidence" value="ECO:0007669"/>
    <property type="project" value="UniProtKB-ARBA"/>
</dbReference>
<dbReference type="GeneID" id="54479211"/>
<protein>
    <recommendedName>
        <fullName evidence="3">Methyltransferase-domain-containing protein</fullName>
    </recommendedName>
</protein>
<dbReference type="PANTHER" id="PTHR14614">
    <property type="entry name" value="HEPATOCELLULAR CARCINOMA-ASSOCIATED ANTIGEN"/>
    <property type="match status" value="1"/>
</dbReference>
<name>A0A6A6PYP5_9PEZI</name>
<reference evidence="1" key="1">
    <citation type="journal article" date="2020" name="Stud. Mycol.">
        <title>101 Dothideomycetes genomes: a test case for predicting lifestyles and emergence of pathogens.</title>
        <authorList>
            <person name="Haridas S."/>
            <person name="Albert R."/>
            <person name="Binder M."/>
            <person name="Bloem J."/>
            <person name="Labutti K."/>
            <person name="Salamov A."/>
            <person name="Andreopoulos B."/>
            <person name="Baker S."/>
            <person name="Barry K."/>
            <person name="Bills G."/>
            <person name="Bluhm B."/>
            <person name="Cannon C."/>
            <person name="Castanera R."/>
            <person name="Culley D."/>
            <person name="Daum C."/>
            <person name="Ezra D."/>
            <person name="Gonzalez J."/>
            <person name="Henrissat B."/>
            <person name="Kuo A."/>
            <person name="Liang C."/>
            <person name="Lipzen A."/>
            <person name="Lutzoni F."/>
            <person name="Magnuson J."/>
            <person name="Mondo S."/>
            <person name="Nolan M."/>
            <person name="Ohm R."/>
            <person name="Pangilinan J."/>
            <person name="Park H.-J."/>
            <person name="Ramirez L."/>
            <person name="Alfaro M."/>
            <person name="Sun H."/>
            <person name="Tritt A."/>
            <person name="Yoshinaga Y."/>
            <person name="Zwiers L.-H."/>
            <person name="Turgeon B."/>
            <person name="Goodwin S."/>
            <person name="Spatafora J."/>
            <person name="Crous P."/>
            <person name="Grigoriev I."/>
        </authorList>
    </citation>
    <scope>NUCLEOTIDE SEQUENCE</scope>
    <source>
        <strain evidence="1">CBS 113389</strain>
    </source>
</reference>
<dbReference type="EMBL" id="MU001633">
    <property type="protein sequence ID" value="KAF2484864.1"/>
    <property type="molecule type" value="Genomic_DNA"/>
</dbReference>
<dbReference type="OrthoDB" id="2529286at2759"/>
<keyword evidence="2" id="KW-1185">Reference proteome</keyword>
<dbReference type="PANTHER" id="PTHR14614:SF109">
    <property type="entry name" value="RIBOSOMAL LYSINE N-METHYLTRANSFERASE 5"/>
    <property type="match status" value="1"/>
</dbReference>
<dbReference type="Pfam" id="PF10294">
    <property type="entry name" value="Methyltransf_16"/>
    <property type="match status" value="1"/>
</dbReference>
<dbReference type="Gene3D" id="3.40.50.150">
    <property type="entry name" value="Vaccinia Virus protein VP39"/>
    <property type="match status" value="1"/>
</dbReference>
<proteinExistence type="predicted"/>
<gene>
    <name evidence="1" type="ORF">BDY17DRAFT_351727</name>
</gene>
<evidence type="ECO:0008006" key="3">
    <source>
        <dbReference type="Google" id="ProtNLM"/>
    </source>
</evidence>
<dbReference type="GO" id="GO:0032991">
    <property type="term" value="C:protein-containing complex"/>
    <property type="evidence" value="ECO:0007669"/>
    <property type="project" value="TreeGrafter"/>
</dbReference>
<evidence type="ECO:0000313" key="1">
    <source>
        <dbReference type="EMBL" id="KAF2484864.1"/>
    </source>
</evidence>
<dbReference type="InterPro" id="IPR019410">
    <property type="entry name" value="Methyltransf_16"/>
</dbReference>
<accession>A0A6A6PYP5</accession>